<gene>
    <name evidence="1" type="ORF">KCTCHS21_27210</name>
</gene>
<keyword evidence="2" id="KW-1185">Reference proteome</keyword>
<proteinExistence type="predicted"/>
<organism evidence="1 2">
    <name type="scientific">Cohnella abietis</name>
    <dbReference type="NCBI Taxonomy" id="2507935"/>
    <lineage>
        <taxon>Bacteria</taxon>
        <taxon>Bacillati</taxon>
        <taxon>Bacillota</taxon>
        <taxon>Bacilli</taxon>
        <taxon>Bacillales</taxon>
        <taxon>Paenibacillaceae</taxon>
        <taxon>Cohnella</taxon>
    </lineage>
</organism>
<dbReference type="AlphaFoldDB" id="A0A3T1D5D5"/>
<name>A0A3T1D5D5_9BACL</name>
<protein>
    <submittedName>
        <fullName evidence="1">Uncharacterized protein</fullName>
    </submittedName>
</protein>
<sequence>MTTHLFNNSNIISITVEINTVIESTTRPPGMTLRLEMIITKLTNASAIGTECFTLSLYI</sequence>
<accession>A0A3T1D5D5</accession>
<dbReference type="KEGG" id="cohn:KCTCHS21_27210"/>
<evidence type="ECO:0000313" key="2">
    <source>
        <dbReference type="Proteomes" id="UP000289856"/>
    </source>
</evidence>
<dbReference type="EMBL" id="AP019400">
    <property type="protein sequence ID" value="BBI33322.1"/>
    <property type="molecule type" value="Genomic_DNA"/>
</dbReference>
<evidence type="ECO:0000313" key="1">
    <source>
        <dbReference type="EMBL" id="BBI33322.1"/>
    </source>
</evidence>
<dbReference type="Proteomes" id="UP000289856">
    <property type="component" value="Chromosome"/>
</dbReference>
<reference evidence="1 2" key="1">
    <citation type="submission" date="2019-01" db="EMBL/GenBank/DDBJ databases">
        <title>Complete genome sequence of Cohnella hallensis HS21 isolated from Korean fir (Abies koreana) rhizospheric soil.</title>
        <authorList>
            <person name="Jiang L."/>
            <person name="Kang S.W."/>
            <person name="Kim S."/>
            <person name="Jung J."/>
            <person name="Kim C.Y."/>
            <person name="Kim D.H."/>
            <person name="Kim S.W."/>
            <person name="Lee J."/>
        </authorList>
    </citation>
    <scope>NUCLEOTIDE SEQUENCE [LARGE SCALE GENOMIC DNA]</scope>
    <source>
        <strain evidence="1 2">HS21</strain>
    </source>
</reference>